<accession>A0ABQ3YTV5</accession>
<name>A0ABQ3YTV5_9ACTN</name>
<feature type="domain" description="N-acetyltransferase" evidence="1">
    <location>
        <begin position="16"/>
        <end position="187"/>
    </location>
</feature>
<organism evidence="2 3">
    <name type="scientific">Paractinoplanes durhamensis</name>
    <dbReference type="NCBI Taxonomy" id="113563"/>
    <lineage>
        <taxon>Bacteria</taxon>
        <taxon>Bacillati</taxon>
        <taxon>Actinomycetota</taxon>
        <taxon>Actinomycetes</taxon>
        <taxon>Micromonosporales</taxon>
        <taxon>Micromonosporaceae</taxon>
        <taxon>Paractinoplanes</taxon>
    </lineage>
</organism>
<dbReference type="Pfam" id="PF13302">
    <property type="entry name" value="Acetyltransf_3"/>
    <property type="match status" value="1"/>
</dbReference>
<dbReference type="PROSITE" id="PS51186">
    <property type="entry name" value="GNAT"/>
    <property type="match status" value="1"/>
</dbReference>
<keyword evidence="3" id="KW-1185">Reference proteome</keyword>
<protein>
    <submittedName>
        <fullName evidence="2">Acetyltransferase</fullName>
    </submittedName>
</protein>
<reference evidence="2 3" key="1">
    <citation type="submission" date="2021-01" db="EMBL/GenBank/DDBJ databases">
        <title>Whole genome shotgun sequence of Actinoplanes durhamensis NBRC 14914.</title>
        <authorList>
            <person name="Komaki H."/>
            <person name="Tamura T."/>
        </authorList>
    </citation>
    <scope>NUCLEOTIDE SEQUENCE [LARGE SCALE GENOMIC DNA]</scope>
    <source>
        <strain evidence="2 3">NBRC 14914</strain>
    </source>
</reference>
<gene>
    <name evidence="2" type="ORF">Adu01nite_23900</name>
</gene>
<dbReference type="EMBL" id="BOML01000019">
    <property type="protein sequence ID" value="GIE01040.1"/>
    <property type="molecule type" value="Genomic_DNA"/>
</dbReference>
<evidence type="ECO:0000313" key="2">
    <source>
        <dbReference type="EMBL" id="GIE01040.1"/>
    </source>
</evidence>
<dbReference type="RefSeq" id="WP_203726624.1">
    <property type="nucleotide sequence ID" value="NZ_BAAATX010000003.1"/>
</dbReference>
<proteinExistence type="predicted"/>
<dbReference type="InterPro" id="IPR051908">
    <property type="entry name" value="Ribosomal_N-acetyltransferase"/>
</dbReference>
<sequence>MSDEVFPRTVITSDRLRLRPFEASDVPEVHAAWHEERFVSTAPVGYPYANAGLKTAFEWCTLGTEKHRLDGKGVSFAVEPREGGRLIGHVALFDADWTSRNAEIHYWTAAWARGNGYAAEAANAVATWALRDIAYERISLHAATANSASRHVADSAGFQFEGTLRNFAPTRSGTRTDLAVYSLIKQDLRPAAG</sequence>
<dbReference type="PANTHER" id="PTHR43441">
    <property type="entry name" value="RIBOSOMAL-PROTEIN-SERINE ACETYLTRANSFERASE"/>
    <property type="match status" value="1"/>
</dbReference>
<evidence type="ECO:0000259" key="1">
    <source>
        <dbReference type="PROSITE" id="PS51186"/>
    </source>
</evidence>
<dbReference type="InterPro" id="IPR000182">
    <property type="entry name" value="GNAT_dom"/>
</dbReference>
<dbReference type="PANTHER" id="PTHR43441:SF10">
    <property type="entry name" value="ACETYLTRANSFERASE"/>
    <property type="match status" value="1"/>
</dbReference>
<dbReference type="InterPro" id="IPR016181">
    <property type="entry name" value="Acyl_CoA_acyltransferase"/>
</dbReference>
<comment type="caution">
    <text evidence="2">The sequence shown here is derived from an EMBL/GenBank/DDBJ whole genome shotgun (WGS) entry which is preliminary data.</text>
</comment>
<evidence type="ECO:0000313" key="3">
    <source>
        <dbReference type="Proteomes" id="UP000637628"/>
    </source>
</evidence>
<dbReference type="SUPFAM" id="SSF55729">
    <property type="entry name" value="Acyl-CoA N-acyltransferases (Nat)"/>
    <property type="match status" value="1"/>
</dbReference>
<dbReference type="Gene3D" id="3.40.630.30">
    <property type="match status" value="1"/>
</dbReference>
<dbReference type="Proteomes" id="UP000637628">
    <property type="component" value="Unassembled WGS sequence"/>
</dbReference>